<evidence type="ECO:0000313" key="1">
    <source>
        <dbReference type="EMBL" id="KAK2551160.1"/>
    </source>
</evidence>
<evidence type="ECO:0000313" key="2">
    <source>
        <dbReference type="Proteomes" id="UP001249851"/>
    </source>
</evidence>
<sequence length="143" mass="16237">MLETTLVVFIFFQKEGMFAKFDSAGKNSELCNKRKVHSKALLCAFFPLFKLRDILKGVIKRFEIERNDDGKGKCQTVKPKNAGQLKTVAQFSDTFNTSRGNSENGNEVLRFASFLSSPSAVEAQHKEMSYARNLSFTWPITRQ</sequence>
<keyword evidence="2" id="KW-1185">Reference proteome</keyword>
<organism evidence="1 2">
    <name type="scientific">Acropora cervicornis</name>
    <name type="common">Staghorn coral</name>
    <dbReference type="NCBI Taxonomy" id="6130"/>
    <lineage>
        <taxon>Eukaryota</taxon>
        <taxon>Metazoa</taxon>
        <taxon>Cnidaria</taxon>
        <taxon>Anthozoa</taxon>
        <taxon>Hexacorallia</taxon>
        <taxon>Scleractinia</taxon>
        <taxon>Astrocoeniina</taxon>
        <taxon>Acroporidae</taxon>
        <taxon>Acropora</taxon>
    </lineage>
</organism>
<gene>
    <name evidence="1" type="ORF">P5673_028090</name>
</gene>
<name>A0AAD9PY04_ACRCE</name>
<reference evidence="1" key="2">
    <citation type="journal article" date="2023" name="Science">
        <title>Genomic signatures of disease resistance in endangered staghorn corals.</title>
        <authorList>
            <person name="Vollmer S.V."/>
            <person name="Selwyn J.D."/>
            <person name="Despard B.A."/>
            <person name="Roesel C.L."/>
        </authorList>
    </citation>
    <scope>NUCLEOTIDE SEQUENCE</scope>
    <source>
        <strain evidence="1">K2</strain>
    </source>
</reference>
<reference evidence="1" key="1">
    <citation type="journal article" date="2023" name="G3 (Bethesda)">
        <title>Whole genome assembly and annotation of the endangered Caribbean coral Acropora cervicornis.</title>
        <authorList>
            <person name="Selwyn J.D."/>
            <person name="Vollmer S.V."/>
        </authorList>
    </citation>
    <scope>NUCLEOTIDE SEQUENCE</scope>
    <source>
        <strain evidence="1">K2</strain>
    </source>
</reference>
<comment type="caution">
    <text evidence="1">The sequence shown here is derived from an EMBL/GenBank/DDBJ whole genome shotgun (WGS) entry which is preliminary data.</text>
</comment>
<proteinExistence type="predicted"/>
<dbReference type="Proteomes" id="UP001249851">
    <property type="component" value="Unassembled WGS sequence"/>
</dbReference>
<dbReference type="AlphaFoldDB" id="A0AAD9PY04"/>
<dbReference type="EMBL" id="JARQWQ010000101">
    <property type="protein sequence ID" value="KAK2551160.1"/>
    <property type="molecule type" value="Genomic_DNA"/>
</dbReference>
<protein>
    <submittedName>
        <fullName evidence="1">Uncharacterized protein</fullName>
    </submittedName>
</protein>
<accession>A0AAD9PY04</accession>